<evidence type="ECO:0000256" key="1">
    <source>
        <dbReference type="ARBA" id="ARBA00004648"/>
    </source>
</evidence>
<evidence type="ECO:0000256" key="11">
    <source>
        <dbReference type="SAM" id="Phobius"/>
    </source>
</evidence>
<dbReference type="SUPFAM" id="SSF51306">
    <property type="entry name" value="LexA/Signal peptidase"/>
    <property type="match status" value="1"/>
</dbReference>
<dbReference type="Proteomes" id="UP000001901">
    <property type="component" value="Chromosome"/>
</dbReference>
<keyword evidence="5" id="KW-0256">Endoplasmic reticulum</keyword>
<dbReference type="HOGENOM" id="CLU_037192_0_0_2"/>
<dbReference type="PaxDb" id="572546-Arcpr_0787"/>
<evidence type="ECO:0000313" key="13">
    <source>
        <dbReference type="EMBL" id="ADB57850.1"/>
    </source>
</evidence>
<dbReference type="CDD" id="cd06462">
    <property type="entry name" value="Peptidase_S24_S26"/>
    <property type="match status" value="1"/>
</dbReference>
<keyword evidence="14" id="KW-1185">Reference proteome</keyword>
<evidence type="ECO:0000256" key="2">
    <source>
        <dbReference type="ARBA" id="ARBA00022670"/>
    </source>
</evidence>
<evidence type="ECO:0000313" key="14">
    <source>
        <dbReference type="Proteomes" id="UP000001901"/>
    </source>
</evidence>
<dbReference type="NCBIfam" id="TIGR02228">
    <property type="entry name" value="sigpep_I_arch"/>
    <property type="match status" value="1"/>
</dbReference>
<evidence type="ECO:0000256" key="7">
    <source>
        <dbReference type="ARBA" id="ARBA00022989"/>
    </source>
</evidence>
<proteinExistence type="predicted"/>
<evidence type="ECO:0000256" key="5">
    <source>
        <dbReference type="ARBA" id="ARBA00022824"/>
    </source>
</evidence>
<dbReference type="EMBL" id="CP001857">
    <property type="protein sequence ID" value="ADB57850.1"/>
    <property type="molecule type" value="Genomic_DNA"/>
</dbReference>
<dbReference type="AlphaFoldDB" id="D2RHS5"/>
<dbReference type="PROSITE" id="PS00501">
    <property type="entry name" value="SPASE_I_1"/>
    <property type="match status" value="1"/>
</dbReference>
<evidence type="ECO:0000256" key="6">
    <source>
        <dbReference type="ARBA" id="ARBA00022968"/>
    </source>
</evidence>
<sequence length="342" mass="38315">MKIGDVLTLFAVVFLLTSVVGFILDRPILLSYVTSDSMTPTLNKGDIFLINPLSKGKPGDIAVFKMNGHWTVHRIYAETSDGFITKGDNNVATDQQGGRNGVVKKEDVVGTVITVFGTPLKVPYVGSYLQDFSKSTKNLYIAILVIVLGSILLTSGREGARKRKKRVLKLKYKTLYTIISTITMAVFLISIVATWGTIGFNYASTLAGGQKEGWYLPNTEFDRPLTLKSKTIYPMLYILSPRGERITIDKSQCILMGKEKESLIVHVKVPSDTKIYYEQIDVYSYPLMLPPATIKSMWNFSPYLPLMAFTSEMALLLTVVYFVTGSGDEDVIRLRLRKRRYL</sequence>
<evidence type="ECO:0000256" key="10">
    <source>
        <dbReference type="ARBA" id="ARBA00045533"/>
    </source>
</evidence>
<dbReference type="Pfam" id="PF00717">
    <property type="entry name" value="Peptidase_S24"/>
    <property type="match status" value="1"/>
</dbReference>
<dbReference type="RefSeq" id="WP_012940186.1">
    <property type="nucleotide sequence ID" value="NC_013741.1"/>
</dbReference>
<organism evidence="13 14">
    <name type="scientific">Archaeoglobus profundus (strain DSM 5631 / JCM 9629 / NBRC 100127 / Av18)</name>
    <dbReference type="NCBI Taxonomy" id="572546"/>
    <lineage>
        <taxon>Archaea</taxon>
        <taxon>Methanobacteriati</taxon>
        <taxon>Methanobacteriota</taxon>
        <taxon>Archaeoglobi</taxon>
        <taxon>Archaeoglobales</taxon>
        <taxon>Archaeoglobaceae</taxon>
        <taxon>Archaeoglobus</taxon>
    </lineage>
</organism>
<keyword evidence="3 11" id="KW-0812">Transmembrane</keyword>
<dbReference type="PANTHER" id="PTHR10806:SF6">
    <property type="entry name" value="SIGNAL PEPTIDASE COMPLEX CATALYTIC SUBUNIT SEC11"/>
    <property type="match status" value="1"/>
</dbReference>
<dbReference type="InterPro" id="IPR015927">
    <property type="entry name" value="Peptidase_S24_S26A/B/C"/>
</dbReference>
<keyword evidence="6" id="KW-0735">Signal-anchor</keyword>
<dbReference type="GO" id="GO:0016020">
    <property type="term" value="C:membrane"/>
    <property type="evidence" value="ECO:0007669"/>
    <property type="project" value="InterPro"/>
</dbReference>
<protein>
    <recommendedName>
        <fullName evidence="9">Signal peptidase I</fullName>
    </recommendedName>
</protein>
<feature type="domain" description="Peptidase S24/S26A/S26B/S26C" evidence="12">
    <location>
        <begin position="32"/>
        <end position="90"/>
    </location>
</feature>
<dbReference type="MEROPS" id="S26.A11"/>
<accession>D2RHS5</accession>
<evidence type="ECO:0000259" key="12">
    <source>
        <dbReference type="Pfam" id="PF00717"/>
    </source>
</evidence>
<dbReference type="KEGG" id="apo:Arcpr_0787"/>
<feature type="transmembrane region" description="Helical" evidence="11">
    <location>
        <begin position="303"/>
        <end position="323"/>
    </location>
</feature>
<dbReference type="Gene3D" id="2.10.109.10">
    <property type="entry name" value="Umud Fragment, subunit A"/>
    <property type="match status" value="1"/>
</dbReference>
<comment type="subcellular location">
    <subcellularLocation>
        <location evidence="1">Endoplasmic reticulum membrane</location>
        <topology evidence="1">Single-pass type II membrane protein</topology>
    </subcellularLocation>
</comment>
<reference evidence="13 14" key="1">
    <citation type="journal article" date="2010" name="Stand. Genomic Sci.">
        <title>Complete genome sequence of Archaeoglobus profundus type strain (AV18).</title>
        <authorList>
            <person name="von Jan M."/>
            <person name="Lapidus A."/>
            <person name="Del Rio T.G."/>
            <person name="Copeland A."/>
            <person name="Tice H."/>
            <person name="Cheng J.F."/>
            <person name="Lucas S."/>
            <person name="Chen F."/>
            <person name="Nolan M."/>
            <person name="Goodwin L."/>
            <person name="Han C."/>
            <person name="Pitluck S."/>
            <person name="Liolios K."/>
            <person name="Ivanova N."/>
            <person name="Mavromatis K."/>
            <person name="Ovchinnikova G."/>
            <person name="Chertkov O."/>
            <person name="Pati A."/>
            <person name="Chen A."/>
            <person name="Palaniappan K."/>
            <person name="Land M."/>
            <person name="Hauser L."/>
            <person name="Chang Y.J."/>
            <person name="Jeffries C.D."/>
            <person name="Saunders E."/>
            <person name="Brettin T."/>
            <person name="Detter J.C."/>
            <person name="Chain P."/>
            <person name="Eichinger K."/>
            <person name="Huber H."/>
            <person name="Spring S."/>
            <person name="Rohde M."/>
            <person name="Goker M."/>
            <person name="Wirth R."/>
            <person name="Woyke T."/>
            <person name="Bristow J."/>
            <person name="Eisen J.A."/>
            <person name="Markowitz V."/>
            <person name="Hugenholtz P."/>
            <person name="Kyrpides N.C."/>
            <person name="Klenk H.P."/>
        </authorList>
    </citation>
    <scope>NUCLEOTIDE SEQUENCE [LARGE SCALE GENOMIC DNA]</scope>
    <source>
        <strain evidence="14">DSM 5631 / JCM 9629 / NBRC 100127 / Av18</strain>
    </source>
</reference>
<evidence type="ECO:0000256" key="3">
    <source>
        <dbReference type="ARBA" id="ARBA00022692"/>
    </source>
</evidence>
<dbReference type="STRING" id="572546.Arcpr_0787"/>
<dbReference type="OrthoDB" id="50404at2157"/>
<evidence type="ECO:0000256" key="4">
    <source>
        <dbReference type="ARBA" id="ARBA00022801"/>
    </source>
</evidence>
<evidence type="ECO:0000256" key="9">
    <source>
        <dbReference type="ARBA" id="ARBA00033305"/>
    </source>
</evidence>
<dbReference type="PRINTS" id="PR00728">
    <property type="entry name" value="SIGNALPTASE"/>
</dbReference>
<keyword evidence="4" id="KW-0378">Hydrolase</keyword>
<name>D2RHS5_ARCPA</name>
<evidence type="ECO:0000256" key="8">
    <source>
        <dbReference type="ARBA" id="ARBA00023136"/>
    </source>
</evidence>
<keyword evidence="2" id="KW-0645">Protease</keyword>
<comment type="function">
    <text evidence="10">Catalytic component of the signal peptidase complex (SPC) which catalyzes the cleavage of N-terminal signal sequences from nascent proteins as they are translocated into the lumen of the endoplasmic reticulum. Specifically cleaves N-terminal signal peptides that contain a hydrophobic alpha-helix (h-region) shorter than 18-20 amino acids.</text>
</comment>
<dbReference type="GeneID" id="8739447"/>
<dbReference type="GO" id="GO:0004252">
    <property type="term" value="F:serine-type endopeptidase activity"/>
    <property type="evidence" value="ECO:0007669"/>
    <property type="project" value="InterPro"/>
</dbReference>
<dbReference type="PANTHER" id="PTHR10806">
    <property type="entry name" value="SIGNAL PEPTIDASE COMPLEX CATALYTIC SUBUNIT SEC11"/>
    <property type="match status" value="1"/>
</dbReference>
<dbReference type="InterPro" id="IPR019756">
    <property type="entry name" value="Pept_S26A_signal_pept_1_Ser-AS"/>
</dbReference>
<dbReference type="GO" id="GO:0006465">
    <property type="term" value="P:signal peptide processing"/>
    <property type="evidence" value="ECO:0007669"/>
    <property type="project" value="InterPro"/>
</dbReference>
<keyword evidence="8 11" id="KW-0472">Membrane</keyword>
<gene>
    <name evidence="13" type="ordered locus">Arcpr_0787</name>
</gene>
<feature type="transmembrane region" description="Helical" evidence="11">
    <location>
        <begin position="139"/>
        <end position="155"/>
    </location>
</feature>
<dbReference type="InterPro" id="IPR036286">
    <property type="entry name" value="LexA/Signal_pep-like_sf"/>
</dbReference>
<dbReference type="eggNOG" id="arCOG01740">
    <property type="taxonomic scope" value="Archaea"/>
</dbReference>
<keyword evidence="7 11" id="KW-1133">Transmembrane helix</keyword>
<dbReference type="InterPro" id="IPR001733">
    <property type="entry name" value="Peptidase_S26B"/>
</dbReference>
<feature type="transmembrane region" description="Helical" evidence="11">
    <location>
        <begin position="175"/>
        <end position="198"/>
    </location>
</feature>